<dbReference type="AlphaFoldDB" id="A0A0D2BNB8"/>
<dbReference type="GO" id="GO:0005886">
    <property type="term" value="C:plasma membrane"/>
    <property type="evidence" value="ECO:0007669"/>
    <property type="project" value="TreeGrafter"/>
</dbReference>
<feature type="region of interest" description="Disordered" evidence="5">
    <location>
        <begin position="1"/>
        <end position="73"/>
    </location>
</feature>
<dbReference type="PROSITE" id="PS50850">
    <property type="entry name" value="MFS"/>
    <property type="match status" value="1"/>
</dbReference>
<evidence type="ECO:0000259" key="7">
    <source>
        <dbReference type="PROSITE" id="PS50850"/>
    </source>
</evidence>
<evidence type="ECO:0000256" key="5">
    <source>
        <dbReference type="SAM" id="MobiDB-lite"/>
    </source>
</evidence>
<dbReference type="RefSeq" id="XP_013314645.1">
    <property type="nucleotide sequence ID" value="XM_013459191.1"/>
</dbReference>
<feature type="transmembrane region" description="Helical" evidence="6">
    <location>
        <begin position="178"/>
        <end position="199"/>
    </location>
</feature>
<comment type="subcellular location">
    <subcellularLocation>
        <location evidence="1">Membrane</location>
        <topology evidence="1">Multi-pass membrane protein</topology>
    </subcellularLocation>
</comment>
<proteinExistence type="predicted"/>
<accession>A0A0D2BNB8</accession>
<protein>
    <recommendedName>
        <fullName evidence="7">Major facilitator superfamily (MFS) profile domain-containing protein</fullName>
    </recommendedName>
</protein>
<keyword evidence="4 6" id="KW-0472">Membrane</keyword>
<dbReference type="Pfam" id="PF07690">
    <property type="entry name" value="MFS_1"/>
    <property type="match status" value="1"/>
</dbReference>
<reference evidence="8 9" key="1">
    <citation type="submission" date="2015-01" db="EMBL/GenBank/DDBJ databases">
        <title>The Genome Sequence of Exophiala xenobiotica CBS118157.</title>
        <authorList>
            <consortium name="The Broad Institute Genomics Platform"/>
            <person name="Cuomo C."/>
            <person name="de Hoog S."/>
            <person name="Gorbushina A."/>
            <person name="Stielow B."/>
            <person name="Teixiera M."/>
            <person name="Abouelleil A."/>
            <person name="Chapman S.B."/>
            <person name="Priest M."/>
            <person name="Young S.K."/>
            <person name="Wortman J."/>
            <person name="Nusbaum C."/>
            <person name="Birren B."/>
        </authorList>
    </citation>
    <scope>NUCLEOTIDE SEQUENCE [LARGE SCALE GENOMIC DNA]</scope>
    <source>
        <strain evidence="8 9">CBS 118157</strain>
    </source>
</reference>
<dbReference type="InterPro" id="IPR011701">
    <property type="entry name" value="MFS"/>
</dbReference>
<feature type="transmembrane region" description="Helical" evidence="6">
    <location>
        <begin position="87"/>
        <end position="107"/>
    </location>
</feature>
<organism evidence="8 9">
    <name type="scientific">Exophiala xenobiotica</name>
    <dbReference type="NCBI Taxonomy" id="348802"/>
    <lineage>
        <taxon>Eukaryota</taxon>
        <taxon>Fungi</taxon>
        <taxon>Dikarya</taxon>
        <taxon>Ascomycota</taxon>
        <taxon>Pezizomycotina</taxon>
        <taxon>Eurotiomycetes</taxon>
        <taxon>Chaetothyriomycetidae</taxon>
        <taxon>Chaetothyriales</taxon>
        <taxon>Herpotrichiellaceae</taxon>
        <taxon>Exophiala</taxon>
    </lineage>
</organism>
<dbReference type="GO" id="GO:0015606">
    <property type="term" value="F:spermidine transmembrane transporter activity"/>
    <property type="evidence" value="ECO:0007669"/>
    <property type="project" value="TreeGrafter"/>
</dbReference>
<feature type="transmembrane region" description="Helical" evidence="6">
    <location>
        <begin position="314"/>
        <end position="340"/>
    </location>
</feature>
<feature type="transmembrane region" description="Helical" evidence="6">
    <location>
        <begin position="436"/>
        <end position="458"/>
    </location>
</feature>
<feature type="transmembrane region" description="Helical" evidence="6">
    <location>
        <begin position="360"/>
        <end position="383"/>
    </location>
</feature>
<dbReference type="GeneID" id="25328360"/>
<dbReference type="PANTHER" id="PTHR23502">
    <property type="entry name" value="MAJOR FACILITATOR SUPERFAMILY"/>
    <property type="match status" value="1"/>
</dbReference>
<gene>
    <name evidence="8" type="ORF">PV05_06452</name>
</gene>
<dbReference type="InterPro" id="IPR036259">
    <property type="entry name" value="MFS_trans_sf"/>
</dbReference>
<dbReference type="FunFam" id="1.20.1250.20:FF:000011">
    <property type="entry name" value="MFS multidrug transporter, putative"/>
    <property type="match status" value="1"/>
</dbReference>
<evidence type="ECO:0000256" key="2">
    <source>
        <dbReference type="ARBA" id="ARBA00022692"/>
    </source>
</evidence>
<dbReference type="InterPro" id="IPR020846">
    <property type="entry name" value="MFS_dom"/>
</dbReference>
<dbReference type="EMBL" id="KN847320">
    <property type="protein sequence ID" value="KIW54061.1"/>
    <property type="molecule type" value="Genomic_DNA"/>
</dbReference>
<feature type="transmembrane region" description="Helical" evidence="6">
    <location>
        <begin position="404"/>
        <end position="424"/>
    </location>
</feature>
<feature type="transmembrane region" description="Helical" evidence="6">
    <location>
        <begin position="243"/>
        <end position="260"/>
    </location>
</feature>
<sequence>MADQYTSGEDAEKVSPPSESDASSSSSQAVSVPIATTELDLEKTASKASQRTQRSERADPRTPTIVQDWDGVDDPDNPLNWPTAKKIYHTLIPALQCFTITFGSSVYTPSMPEVSAHFSVSRTAAILPLTVYVLGLGLGPVLSAPLSETYGRRAVYLVFFPPSLLFTLGAGFSHSFGSLVVCRLFAGILGSGCLAVGAGTNSDLFAHFHRAVASAVFLMAPFLGPALGPAIGGYVAMKKSWRWTQWVILFAGVIAYAVTIPQKETYKRIILQRRAKKLGVQGPPNPMPPGMSRMHFIVVVTILRPLHMLVTESIVAFFSAYTAFNFSVLFGFFAAFPLVFESMAPEIQIYHFNTGEGGLVFLGIDIGVVLATLIFIVMDRMIYRRKTLRRRAEGDFTPLPPEERLWPAMLGSVLLPISLFWFGWSARADVHWISPVLATIPFGIGNLLVFCSCILYLIDTYGPLTGASAAAANGLLRYAIGAVFPLFTVQMYRAMGVPWATSLLGFVTVGLLPIPWVLYKFGPRIRRRSSYTYQ</sequence>
<dbReference type="PANTHER" id="PTHR23502:SF182">
    <property type="entry name" value="POLYAMINE TRANSPORTER, PUTATIVE-RELATED"/>
    <property type="match status" value="1"/>
</dbReference>
<evidence type="ECO:0000256" key="6">
    <source>
        <dbReference type="SAM" id="Phobius"/>
    </source>
</evidence>
<evidence type="ECO:0000313" key="9">
    <source>
        <dbReference type="Proteomes" id="UP000054342"/>
    </source>
</evidence>
<feature type="transmembrane region" description="Helical" evidence="6">
    <location>
        <begin position="470"/>
        <end position="487"/>
    </location>
</feature>
<feature type="transmembrane region" description="Helical" evidence="6">
    <location>
        <begin position="154"/>
        <end position="172"/>
    </location>
</feature>
<feature type="transmembrane region" description="Helical" evidence="6">
    <location>
        <begin position="119"/>
        <end position="142"/>
    </location>
</feature>
<evidence type="ECO:0000256" key="1">
    <source>
        <dbReference type="ARBA" id="ARBA00004141"/>
    </source>
</evidence>
<evidence type="ECO:0000256" key="3">
    <source>
        <dbReference type="ARBA" id="ARBA00022989"/>
    </source>
</evidence>
<keyword evidence="9" id="KW-1185">Reference proteome</keyword>
<feature type="compositionally biased region" description="Low complexity" evidence="5">
    <location>
        <begin position="14"/>
        <end position="35"/>
    </location>
</feature>
<dbReference type="HOGENOM" id="CLU_008455_11_3_1"/>
<dbReference type="CDD" id="cd17323">
    <property type="entry name" value="MFS_Tpo1_MDR_like"/>
    <property type="match status" value="1"/>
</dbReference>
<evidence type="ECO:0000313" key="8">
    <source>
        <dbReference type="EMBL" id="KIW54061.1"/>
    </source>
</evidence>
<keyword evidence="3 6" id="KW-1133">Transmembrane helix</keyword>
<feature type="domain" description="Major facilitator superfamily (MFS) profile" evidence="7">
    <location>
        <begin position="89"/>
        <end position="534"/>
    </location>
</feature>
<keyword evidence="2 6" id="KW-0812">Transmembrane</keyword>
<dbReference type="Proteomes" id="UP000054342">
    <property type="component" value="Unassembled WGS sequence"/>
</dbReference>
<dbReference type="Gene3D" id="1.20.1250.20">
    <property type="entry name" value="MFS general substrate transporter like domains"/>
    <property type="match status" value="1"/>
</dbReference>
<dbReference type="GO" id="GO:0000297">
    <property type="term" value="F:spermine transmembrane transporter activity"/>
    <property type="evidence" value="ECO:0007669"/>
    <property type="project" value="TreeGrafter"/>
</dbReference>
<dbReference type="SUPFAM" id="SSF103473">
    <property type="entry name" value="MFS general substrate transporter"/>
    <property type="match status" value="1"/>
</dbReference>
<feature type="transmembrane region" description="Helical" evidence="6">
    <location>
        <begin position="499"/>
        <end position="519"/>
    </location>
</feature>
<dbReference type="OrthoDB" id="3936150at2759"/>
<evidence type="ECO:0000256" key="4">
    <source>
        <dbReference type="ARBA" id="ARBA00023136"/>
    </source>
</evidence>
<feature type="transmembrane region" description="Helical" evidence="6">
    <location>
        <begin position="211"/>
        <end position="237"/>
    </location>
</feature>
<dbReference type="STRING" id="348802.A0A0D2BNB8"/>
<name>A0A0D2BNB8_9EURO</name>